<sequence length="108" mass="12291">MLQSNRVLQKEQAELFSIQKKLERVLPVIQEALNSLKVEELHLKSQVVGMQSTAVECTPARDPLLIDPTEQPPHSITSIMDSQQINSQQIDLELFSQTMQFDEEIDSD</sequence>
<dbReference type="RefSeq" id="XP_016936216.3">
    <property type="nucleotide sequence ID" value="XM_017080727.4"/>
</dbReference>
<protein>
    <submittedName>
        <fullName evidence="2">Uncharacterized protein</fullName>
    </submittedName>
</protein>
<evidence type="ECO:0000313" key="1">
    <source>
        <dbReference type="Proteomes" id="UP001652628"/>
    </source>
</evidence>
<dbReference type="GO" id="GO:0005634">
    <property type="term" value="C:nucleus"/>
    <property type="evidence" value="ECO:0007669"/>
    <property type="project" value="InterPro"/>
</dbReference>
<reference evidence="2" key="1">
    <citation type="submission" date="2025-08" db="UniProtKB">
        <authorList>
            <consortium name="RefSeq"/>
        </authorList>
    </citation>
    <scope>IDENTIFICATION</scope>
</reference>
<name>A0AB39ZIJ1_DROSZ</name>
<dbReference type="GeneID" id="108014573"/>
<dbReference type="AlphaFoldDB" id="A0AB39ZIJ1"/>
<organism evidence="1 2">
    <name type="scientific">Drosophila suzukii</name>
    <name type="common">Spotted-wing drosophila fruit fly</name>
    <dbReference type="NCBI Taxonomy" id="28584"/>
    <lineage>
        <taxon>Eukaryota</taxon>
        <taxon>Metazoa</taxon>
        <taxon>Ecdysozoa</taxon>
        <taxon>Arthropoda</taxon>
        <taxon>Hexapoda</taxon>
        <taxon>Insecta</taxon>
        <taxon>Pterygota</taxon>
        <taxon>Neoptera</taxon>
        <taxon>Endopterygota</taxon>
        <taxon>Diptera</taxon>
        <taxon>Brachycera</taxon>
        <taxon>Muscomorpha</taxon>
        <taxon>Ephydroidea</taxon>
        <taxon>Drosophilidae</taxon>
        <taxon>Drosophila</taxon>
        <taxon>Sophophora</taxon>
    </lineage>
</organism>
<dbReference type="GO" id="GO:0006366">
    <property type="term" value="P:transcription by RNA polymerase II"/>
    <property type="evidence" value="ECO:0007669"/>
    <property type="project" value="InterPro"/>
</dbReference>
<dbReference type="Pfam" id="PF15497">
    <property type="entry name" value="SNAPC5"/>
    <property type="match status" value="1"/>
</dbReference>
<dbReference type="InterPro" id="IPR029138">
    <property type="entry name" value="SNAPC5"/>
</dbReference>
<keyword evidence="1" id="KW-1185">Reference proteome</keyword>
<accession>A0AB39ZIJ1</accession>
<gene>
    <name evidence="2" type="primary">LOC108014573</name>
</gene>
<evidence type="ECO:0000313" key="2">
    <source>
        <dbReference type="RefSeq" id="XP_016936216.3"/>
    </source>
</evidence>
<dbReference type="Proteomes" id="UP001652628">
    <property type="component" value="Chromosome 3"/>
</dbReference>
<dbReference type="GO" id="GO:0006384">
    <property type="term" value="P:transcription initiation at RNA polymerase III promoter"/>
    <property type="evidence" value="ECO:0007669"/>
    <property type="project" value="InterPro"/>
</dbReference>
<proteinExistence type="predicted"/>